<keyword evidence="1" id="KW-0472">Membrane</keyword>
<dbReference type="Proteomes" id="UP000002745">
    <property type="component" value="Chromosome"/>
</dbReference>
<name>C6XLS3_HIRBI</name>
<sequence length="142" mass="15410">MISSRTLPQFILFAAGTVFGGLVAFFTWGMLSPGDPSSAFMPFEIPYQDKFLHFVAFAIMALPAGIVLPRRYLGFICMSLIALAAGMEFAQHASGVGRQASLFDFIASSLGAGLAGLLVLYSRRAYGRYRQKHSKNEAFAAE</sequence>
<dbReference type="STRING" id="582402.Hbal_0277"/>
<keyword evidence="1" id="KW-0812">Transmembrane</keyword>
<reference evidence="3" key="1">
    <citation type="journal article" date="2011" name="J. Bacteriol.">
        <title>Genome sequences of eight morphologically diverse alphaproteobacteria.</title>
        <authorList>
            <consortium name="US DOE Joint Genome Institute"/>
            <person name="Brown P.J."/>
            <person name="Kysela D.T."/>
            <person name="Buechlein A."/>
            <person name="Hemmerich C."/>
            <person name="Brun Y.V."/>
        </authorList>
    </citation>
    <scope>NUCLEOTIDE SEQUENCE [LARGE SCALE GENOMIC DNA]</scope>
    <source>
        <strain evidence="3">ATCC 49814 / DSM 5838 / IFAM 1418</strain>
    </source>
</reference>
<protein>
    <submittedName>
        <fullName evidence="2">VanZ family protein</fullName>
    </submittedName>
</protein>
<feature type="transmembrane region" description="Helical" evidence="1">
    <location>
        <begin position="12"/>
        <end position="31"/>
    </location>
</feature>
<dbReference type="KEGG" id="hba:Hbal_0277"/>
<keyword evidence="3" id="KW-1185">Reference proteome</keyword>
<dbReference type="AlphaFoldDB" id="C6XLS3"/>
<dbReference type="HOGENOM" id="CLU_1813156_0_0_5"/>
<evidence type="ECO:0000313" key="3">
    <source>
        <dbReference type="Proteomes" id="UP000002745"/>
    </source>
</evidence>
<feature type="transmembrane region" description="Helical" evidence="1">
    <location>
        <begin position="102"/>
        <end position="122"/>
    </location>
</feature>
<gene>
    <name evidence="2" type="ordered locus">Hbal_0277</name>
</gene>
<accession>C6XLS3</accession>
<keyword evidence="1" id="KW-1133">Transmembrane helix</keyword>
<feature type="transmembrane region" description="Helical" evidence="1">
    <location>
        <begin position="73"/>
        <end position="90"/>
    </location>
</feature>
<dbReference type="OrthoDB" id="582407at2"/>
<evidence type="ECO:0000256" key="1">
    <source>
        <dbReference type="SAM" id="Phobius"/>
    </source>
</evidence>
<dbReference type="EMBL" id="CP001678">
    <property type="protein sequence ID" value="ACT57979.1"/>
    <property type="molecule type" value="Genomic_DNA"/>
</dbReference>
<feature type="transmembrane region" description="Helical" evidence="1">
    <location>
        <begin position="51"/>
        <end position="68"/>
    </location>
</feature>
<evidence type="ECO:0000313" key="2">
    <source>
        <dbReference type="EMBL" id="ACT57979.1"/>
    </source>
</evidence>
<dbReference type="RefSeq" id="WP_012778137.1">
    <property type="nucleotide sequence ID" value="NC_012982.1"/>
</dbReference>
<proteinExistence type="predicted"/>
<organism evidence="2 3">
    <name type="scientific">Hirschia baltica (strain ATCC 49814 / DSM 5838 / IFAM 1418)</name>
    <dbReference type="NCBI Taxonomy" id="582402"/>
    <lineage>
        <taxon>Bacteria</taxon>
        <taxon>Pseudomonadati</taxon>
        <taxon>Pseudomonadota</taxon>
        <taxon>Alphaproteobacteria</taxon>
        <taxon>Hyphomonadales</taxon>
        <taxon>Hyphomonadaceae</taxon>
        <taxon>Hirschia</taxon>
    </lineage>
</organism>